<reference evidence="2" key="3">
    <citation type="journal article" date="2010" name="Genome Res.">
        <title>Population genomic sequencing of Coccidioides fungi reveals recent hybridization and transposon control.</title>
        <authorList>
            <person name="Neafsey D.E."/>
            <person name="Barker B.M."/>
            <person name="Sharpton T.J."/>
            <person name="Stajich J.E."/>
            <person name="Park D.J."/>
            <person name="Whiston E."/>
            <person name="Hung C.-Y."/>
            <person name="McMahan C."/>
            <person name="White J."/>
            <person name="Sykes S."/>
            <person name="Heiman D."/>
            <person name="Young S."/>
            <person name="Zeng Q."/>
            <person name="Abouelleil A."/>
            <person name="Aftuck L."/>
            <person name="Bessette D."/>
            <person name="Brown A."/>
            <person name="FitzGerald M."/>
            <person name="Lui A."/>
            <person name="Macdonald J.P."/>
            <person name="Priest M."/>
            <person name="Orbach M.J."/>
            <person name="Galgiani J.N."/>
            <person name="Kirkland T.N."/>
            <person name="Cole G.T."/>
            <person name="Birren B.W."/>
            <person name="Henn M.R."/>
            <person name="Taylor J.W."/>
            <person name="Rounsley S.D."/>
        </authorList>
    </citation>
    <scope>NUCLEOTIDE SEQUENCE [LARGE SCALE GENOMIC DNA]</scope>
    <source>
        <strain evidence="2">RMSCC 3488</strain>
    </source>
</reference>
<dbReference type="Proteomes" id="UP000054567">
    <property type="component" value="Unassembled WGS sequence"/>
</dbReference>
<evidence type="ECO:0000313" key="2">
    <source>
        <dbReference type="Proteomes" id="UP000054567"/>
    </source>
</evidence>
<reference evidence="1 2" key="1">
    <citation type="submission" date="2007-06" db="EMBL/GenBank/DDBJ databases">
        <title>The Genome Sequence of Coccidioides posadasii RMSCC_3488.</title>
        <authorList>
            <consortium name="Coccidioides Genome Resources Consortium"/>
            <consortium name="The Broad Institute Genome Sequencing Platform"/>
            <person name="Henn M.R."/>
            <person name="Sykes S."/>
            <person name="Young S."/>
            <person name="Jaffe D."/>
            <person name="Berlin A."/>
            <person name="Alvarez P."/>
            <person name="Butler J."/>
            <person name="Gnerre S."/>
            <person name="Grabherr M."/>
            <person name="Mauceli E."/>
            <person name="Brockman W."/>
            <person name="Kodira C."/>
            <person name="Alvarado L."/>
            <person name="Zeng Q."/>
            <person name="Crawford M."/>
            <person name="Antoine C."/>
            <person name="Devon K."/>
            <person name="Galgiani J."/>
            <person name="Orsborn K."/>
            <person name="Lewis M.L."/>
            <person name="Nusbaum C."/>
            <person name="Galagan J."/>
            <person name="Birren B."/>
        </authorList>
    </citation>
    <scope>NUCLEOTIDE SEQUENCE [LARGE SCALE GENOMIC DNA]</scope>
    <source>
        <strain evidence="1 2">RMSCC 3488</strain>
    </source>
</reference>
<reference evidence="2" key="2">
    <citation type="journal article" date="2009" name="Genome Res.">
        <title>Comparative genomic analyses of the human fungal pathogens Coccidioides and their relatives.</title>
        <authorList>
            <person name="Sharpton T.J."/>
            <person name="Stajich J.E."/>
            <person name="Rounsley S.D."/>
            <person name="Gardner M.J."/>
            <person name="Wortman J.R."/>
            <person name="Jordar V.S."/>
            <person name="Maiti R."/>
            <person name="Kodira C.D."/>
            <person name="Neafsey D.E."/>
            <person name="Zeng Q."/>
            <person name="Hung C.-Y."/>
            <person name="McMahan C."/>
            <person name="Muszewska A."/>
            <person name="Grynberg M."/>
            <person name="Mandel M.A."/>
            <person name="Kellner E.M."/>
            <person name="Barker B.M."/>
            <person name="Galgiani J.N."/>
            <person name="Orbach M.J."/>
            <person name="Kirkland T.N."/>
            <person name="Cole G.T."/>
            <person name="Henn M.R."/>
            <person name="Birren B.W."/>
            <person name="Taylor J.W."/>
        </authorList>
    </citation>
    <scope>NUCLEOTIDE SEQUENCE [LARGE SCALE GENOMIC DNA]</scope>
    <source>
        <strain evidence="2">RMSCC 3488</strain>
    </source>
</reference>
<evidence type="ECO:0000313" key="1">
    <source>
        <dbReference type="EMBL" id="KMM73054.1"/>
    </source>
</evidence>
<sequence length="184" mass="21254">MEGKSKTECQPQGCHSPDKSLRLDRSILLAWFRNVYSVLRQRKTTSLVYLIYWKKNKAGLADFNEPIPMTKCKRSHFTRALKQLVLPRIQAARPSSKRVFLLDPYLPMAFRAGRRVRWHFHSILYVIIVLRESAHFGDGRQVENADGTESKPGPTKHCHQLAKLVQLPLSAKDRQPSDLHKLQN</sequence>
<name>A0A0J6FV72_COCPO</name>
<dbReference type="VEuPathDB" id="FungiDB:CPAG_09343"/>
<protein>
    <submittedName>
        <fullName evidence="1">Uncharacterized protein</fullName>
    </submittedName>
</protein>
<organism evidence="1 2">
    <name type="scientific">Coccidioides posadasii RMSCC 3488</name>
    <dbReference type="NCBI Taxonomy" id="454284"/>
    <lineage>
        <taxon>Eukaryota</taxon>
        <taxon>Fungi</taxon>
        <taxon>Dikarya</taxon>
        <taxon>Ascomycota</taxon>
        <taxon>Pezizomycotina</taxon>
        <taxon>Eurotiomycetes</taxon>
        <taxon>Eurotiomycetidae</taxon>
        <taxon>Onygenales</taxon>
        <taxon>Onygenaceae</taxon>
        <taxon>Coccidioides</taxon>
    </lineage>
</organism>
<dbReference type="AlphaFoldDB" id="A0A0J6FV72"/>
<dbReference type="EMBL" id="DS268114">
    <property type="protein sequence ID" value="KMM73054.1"/>
    <property type="molecule type" value="Genomic_DNA"/>
</dbReference>
<accession>A0A0J6FV72</accession>
<proteinExistence type="predicted"/>
<gene>
    <name evidence="1" type="ORF">CPAG_09343</name>
</gene>